<keyword evidence="2" id="KW-1185">Reference proteome</keyword>
<dbReference type="EMBL" id="KZ824560">
    <property type="protein sequence ID" value="RAK86273.1"/>
    <property type="molecule type" value="Genomic_DNA"/>
</dbReference>
<organism evidence="1 2">
    <name type="scientific">Aspergillus costaricaensis CBS 115574</name>
    <dbReference type="NCBI Taxonomy" id="1448317"/>
    <lineage>
        <taxon>Eukaryota</taxon>
        <taxon>Fungi</taxon>
        <taxon>Dikarya</taxon>
        <taxon>Ascomycota</taxon>
        <taxon>Pezizomycotina</taxon>
        <taxon>Eurotiomycetes</taxon>
        <taxon>Eurotiomycetidae</taxon>
        <taxon>Eurotiales</taxon>
        <taxon>Aspergillaceae</taxon>
        <taxon>Aspergillus</taxon>
        <taxon>Aspergillus subgen. Circumdati</taxon>
    </lineage>
</organism>
<protein>
    <submittedName>
        <fullName evidence="1">Uncharacterized protein</fullName>
    </submittedName>
</protein>
<accession>A0ACD1I6S6</accession>
<dbReference type="Proteomes" id="UP000249748">
    <property type="component" value="Unassembled WGS sequence"/>
</dbReference>
<reference evidence="1" key="1">
    <citation type="submission" date="2018-02" db="EMBL/GenBank/DDBJ databases">
        <title>The genomes of Aspergillus section Nigri reveals drivers in fungal speciation.</title>
        <authorList>
            <consortium name="DOE Joint Genome Institute"/>
            <person name="Vesth T.C."/>
            <person name="Nybo J."/>
            <person name="Theobald S."/>
            <person name="Brandl J."/>
            <person name="Frisvad J.C."/>
            <person name="Nielsen K.F."/>
            <person name="Lyhne E.K."/>
            <person name="Kogle M.E."/>
            <person name="Kuo A."/>
            <person name="Riley R."/>
            <person name="Clum A."/>
            <person name="Nolan M."/>
            <person name="Lipzen A."/>
            <person name="Salamov A."/>
            <person name="Henrissat B."/>
            <person name="Wiebenga A."/>
            <person name="De vries R.P."/>
            <person name="Grigoriev I.V."/>
            <person name="Mortensen U.H."/>
            <person name="Andersen M.R."/>
            <person name="Baker S.E."/>
        </authorList>
    </citation>
    <scope>NUCLEOTIDE SEQUENCE</scope>
    <source>
        <strain evidence="1">CBS 115574</strain>
    </source>
</reference>
<name>A0ACD1I6S6_9EURO</name>
<proteinExistence type="predicted"/>
<evidence type="ECO:0000313" key="2">
    <source>
        <dbReference type="Proteomes" id="UP000249748"/>
    </source>
</evidence>
<evidence type="ECO:0000313" key="1">
    <source>
        <dbReference type="EMBL" id="RAK86273.1"/>
    </source>
</evidence>
<gene>
    <name evidence="1" type="ORF">BO79DRAFT_230677</name>
</gene>
<sequence>MEPSDSCVAYAAIYRHLHVSGWARRAGNDPSSIIWRPIEAGEPPPPGTSRLHWGYTQLQILTIKWPEKGQTSPDEVRGVASCPLLRSLTRSLTQLHSNFDFFHLFSRLAARNMADDAT</sequence>